<sequence length="323" mass="36643">MNYRSVGDLSFLTNKHVSKVPRDVELIVGIPRSGMLVASIVSLKLNLPLTDLYSFQRNDDLKKGNTRSYKHNELVKPWDAKKILLVDDSIASGNSMRAAVDMVKQVFSGEVVTMVAFAQRENIGSVDLHLETVEQPRLFEWNIMHHRLLANACLDIDGVLCVDPTHTENDDGPNYLGFLQSTRPLFIPTIKVAHLVTSRLEKYRGETEEWLQRHGVEYGQLHMLDLPSAAERRRLNMHSKFKAQIYHNDPHAVLFIESEEHQALEIMKLSNKPVFCIETNEMYVPGKSLPAIKAHVIRKGLTLKSKILSKFKKLIARFAPIAG</sequence>
<dbReference type="Gene3D" id="3.40.50.1000">
    <property type="entry name" value="HAD superfamily/HAD-like"/>
    <property type="match status" value="1"/>
</dbReference>
<feature type="domain" description="Phosphoribosyltransferase" evidence="1">
    <location>
        <begin position="19"/>
        <end position="127"/>
    </location>
</feature>
<dbReference type="InterPro" id="IPR029057">
    <property type="entry name" value="PRTase-like"/>
</dbReference>
<dbReference type="Pfam" id="PF00156">
    <property type="entry name" value="Pribosyltran"/>
    <property type="match status" value="1"/>
</dbReference>
<evidence type="ECO:0000313" key="2">
    <source>
        <dbReference type="EMBL" id="KKN91916.1"/>
    </source>
</evidence>
<dbReference type="InterPro" id="IPR000836">
    <property type="entry name" value="PRTase_dom"/>
</dbReference>
<accession>A0A0F9WZL0</accession>
<proteinExistence type="predicted"/>
<protein>
    <recommendedName>
        <fullName evidence="1">Phosphoribosyltransferase domain-containing protein</fullName>
    </recommendedName>
</protein>
<name>A0A0F9WZL0_9ZZZZ</name>
<reference evidence="2" key="1">
    <citation type="journal article" date="2015" name="Nature">
        <title>Complex archaea that bridge the gap between prokaryotes and eukaryotes.</title>
        <authorList>
            <person name="Spang A."/>
            <person name="Saw J.H."/>
            <person name="Jorgensen S.L."/>
            <person name="Zaremba-Niedzwiedzka K."/>
            <person name="Martijn J."/>
            <person name="Lind A.E."/>
            <person name="van Eijk R."/>
            <person name="Schleper C."/>
            <person name="Guy L."/>
            <person name="Ettema T.J."/>
        </authorList>
    </citation>
    <scope>NUCLEOTIDE SEQUENCE</scope>
</reference>
<evidence type="ECO:0000259" key="1">
    <source>
        <dbReference type="Pfam" id="PF00156"/>
    </source>
</evidence>
<dbReference type="InterPro" id="IPR023214">
    <property type="entry name" value="HAD_sf"/>
</dbReference>
<dbReference type="AlphaFoldDB" id="A0A0F9WZL0"/>
<dbReference type="CDD" id="cd06223">
    <property type="entry name" value="PRTases_typeI"/>
    <property type="match status" value="1"/>
</dbReference>
<dbReference type="EMBL" id="LAZR01000099">
    <property type="protein sequence ID" value="KKN91916.1"/>
    <property type="molecule type" value="Genomic_DNA"/>
</dbReference>
<organism evidence="2">
    <name type="scientific">marine sediment metagenome</name>
    <dbReference type="NCBI Taxonomy" id="412755"/>
    <lineage>
        <taxon>unclassified sequences</taxon>
        <taxon>metagenomes</taxon>
        <taxon>ecological metagenomes</taxon>
    </lineage>
</organism>
<dbReference type="Gene3D" id="3.40.50.2020">
    <property type="match status" value="1"/>
</dbReference>
<dbReference type="SUPFAM" id="SSF53271">
    <property type="entry name" value="PRTase-like"/>
    <property type="match status" value="1"/>
</dbReference>
<comment type="caution">
    <text evidence="2">The sequence shown here is derived from an EMBL/GenBank/DDBJ whole genome shotgun (WGS) entry which is preliminary data.</text>
</comment>
<gene>
    <name evidence="2" type="ORF">LCGC14_0213910</name>
</gene>